<keyword evidence="2" id="KW-1185">Reference proteome</keyword>
<dbReference type="Proteomes" id="UP000740926">
    <property type="component" value="Unassembled WGS sequence"/>
</dbReference>
<dbReference type="AlphaFoldDB" id="A0A9P6XU03"/>
<protein>
    <submittedName>
        <fullName evidence="1">Uncharacterized protein</fullName>
    </submittedName>
</protein>
<proteinExistence type="predicted"/>
<sequence length="144" mass="15734">MMQLAHRPAQPCRTHEAATRLQPMQLAAQLPLVMLVHRLLDRVAHAGQLGQEQFSQRDQVVALAIECGQCRSLVPVLHLQLDRCRGLGHEDSRRTVHQGPAHRLQQLVAAQRFDQGVAETGFAQAGMNGGVAGGGMRQRRGIGV</sequence>
<organism evidence="1 2">
    <name type="scientific">Rhizopus delemar</name>
    <dbReference type="NCBI Taxonomy" id="936053"/>
    <lineage>
        <taxon>Eukaryota</taxon>
        <taxon>Fungi</taxon>
        <taxon>Fungi incertae sedis</taxon>
        <taxon>Mucoromycota</taxon>
        <taxon>Mucoromycotina</taxon>
        <taxon>Mucoromycetes</taxon>
        <taxon>Mucorales</taxon>
        <taxon>Mucorineae</taxon>
        <taxon>Rhizopodaceae</taxon>
        <taxon>Rhizopus</taxon>
    </lineage>
</organism>
<gene>
    <name evidence="1" type="ORF">G6F50_016466</name>
</gene>
<evidence type="ECO:0000313" key="2">
    <source>
        <dbReference type="Proteomes" id="UP000740926"/>
    </source>
</evidence>
<reference evidence="1 2" key="1">
    <citation type="journal article" date="2020" name="Microb. Genom.">
        <title>Genetic diversity of clinical and environmental Mucorales isolates obtained from an investigation of mucormycosis cases among solid organ transplant recipients.</title>
        <authorList>
            <person name="Nguyen M.H."/>
            <person name="Kaul D."/>
            <person name="Muto C."/>
            <person name="Cheng S.J."/>
            <person name="Richter R.A."/>
            <person name="Bruno V.M."/>
            <person name="Liu G."/>
            <person name="Beyhan S."/>
            <person name="Sundermann A.J."/>
            <person name="Mounaud S."/>
            <person name="Pasculle A.W."/>
            <person name="Nierman W.C."/>
            <person name="Driscoll E."/>
            <person name="Cumbie R."/>
            <person name="Clancy C.J."/>
            <person name="Dupont C.L."/>
        </authorList>
    </citation>
    <scope>NUCLEOTIDE SEQUENCE [LARGE SCALE GENOMIC DNA]</scope>
    <source>
        <strain evidence="1 2">GL24</strain>
    </source>
</reference>
<accession>A0A9P6XU03</accession>
<dbReference type="EMBL" id="JAANIU010010404">
    <property type="protein sequence ID" value="KAG1531878.1"/>
    <property type="molecule type" value="Genomic_DNA"/>
</dbReference>
<evidence type="ECO:0000313" key="1">
    <source>
        <dbReference type="EMBL" id="KAG1531878.1"/>
    </source>
</evidence>
<name>A0A9P6XU03_9FUNG</name>
<comment type="caution">
    <text evidence="1">The sequence shown here is derived from an EMBL/GenBank/DDBJ whole genome shotgun (WGS) entry which is preliminary data.</text>
</comment>